<reference evidence="3 4" key="1">
    <citation type="submission" date="2018-07" db="EMBL/GenBank/DDBJ databases">
        <title>Freshwater and sediment microbial communities from various areas in North America, analyzing microbe dynamics in response to fracking.</title>
        <authorList>
            <person name="Lamendella R."/>
        </authorList>
    </citation>
    <scope>NUCLEOTIDE SEQUENCE [LARGE SCALE GENOMIC DNA]</scope>
    <source>
        <strain evidence="3 4">105B</strain>
    </source>
</reference>
<dbReference type="AlphaFoldDB" id="A0A368XW23"/>
<dbReference type="SUPFAM" id="SSF53756">
    <property type="entry name" value="UDP-Glycosyltransferase/glycogen phosphorylase"/>
    <property type="match status" value="1"/>
</dbReference>
<accession>A0A368XW23</accession>
<evidence type="ECO:0000259" key="2">
    <source>
        <dbReference type="Pfam" id="PF13439"/>
    </source>
</evidence>
<organism evidence="3 4">
    <name type="scientific">Marinobacter nauticus</name>
    <name type="common">Marinobacter hydrocarbonoclasticus</name>
    <name type="synonym">Marinobacter aquaeolei</name>
    <dbReference type="NCBI Taxonomy" id="2743"/>
    <lineage>
        <taxon>Bacteria</taxon>
        <taxon>Pseudomonadati</taxon>
        <taxon>Pseudomonadota</taxon>
        <taxon>Gammaproteobacteria</taxon>
        <taxon>Pseudomonadales</taxon>
        <taxon>Marinobacteraceae</taxon>
        <taxon>Marinobacter</taxon>
    </lineage>
</organism>
<feature type="domain" description="Glycosyltransferase subfamily 4-like N-terminal" evidence="2">
    <location>
        <begin position="2"/>
        <end position="149"/>
    </location>
</feature>
<proteinExistence type="predicted"/>
<sequence length="363" mass="40055">MLQLIQNLPRERFVPELLVLRPSEHTDAGGFPCPVSVLGHSKVMSPLTWLYVIRMAVRKRAEGISVCQVFFNDSSILIPPAMFIAGIPTIISRRDMGFWYTQAYLRILRLTRRFVSHVVANSLAVKNVTVEKEGYTSNSVSVIYNGYPHDVRSDHVISEGEEQNRRRELGLPEEGRFIVLVANLREIKRINDAIKALPMVLNAVSEAQLVLIGGGDQTAYRETANQEGVLDRVHFLGARSDVKEILSVMHVGLLCSQSEGYSNAIVEYMNAKLPVVASDVGGNAEAVVHGETGYLYPCGDVSALASCLAHLLDPLTGIAERMGEAGFELAQSRHEIGHMVERHTALYEYLISKTGKASPSEVK</sequence>
<dbReference type="InterPro" id="IPR001296">
    <property type="entry name" value="Glyco_trans_1"/>
</dbReference>
<dbReference type="InterPro" id="IPR028098">
    <property type="entry name" value="Glyco_trans_4-like_N"/>
</dbReference>
<comment type="caution">
    <text evidence="3">The sequence shown here is derived from an EMBL/GenBank/DDBJ whole genome shotgun (WGS) entry which is preliminary data.</text>
</comment>
<gene>
    <name evidence="3" type="ORF">DET61_103151</name>
</gene>
<evidence type="ECO:0000313" key="3">
    <source>
        <dbReference type="EMBL" id="RCW72191.1"/>
    </source>
</evidence>
<dbReference type="GO" id="GO:0016740">
    <property type="term" value="F:transferase activity"/>
    <property type="evidence" value="ECO:0007669"/>
    <property type="project" value="UniProtKB-KW"/>
</dbReference>
<dbReference type="Pfam" id="PF00534">
    <property type="entry name" value="Glycos_transf_1"/>
    <property type="match status" value="1"/>
</dbReference>
<feature type="domain" description="Glycosyl transferase family 1" evidence="1">
    <location>
        <begin position="163"/>
        <end position="325"/>
    </location>
</feature>
<dbReference type="Pfam" id="PF13439">
    <property type="entry name" value="Glyco_transf_4"/>
    <property type="match status" value="1"/>
</dbReference>
<dbReference type="Proteomes" id="UP000253647">
    <property type="component" value="Unassembled WGS sequence"/>
</dbReference>
<dbReference type="EMBL" id="QPJI01000003">
    <property type="protein sequence ID" value="RCW72191.1"/>
    <property type="molecule type" value="Genomic_DNA"/>
</dbReference>
<name>A0A368XW23_MARNT</name>
<evidence type="ECO:0000259" key="1">
    <source>
        <dbReference type="Pfam" id="PF00534"/>
    </source>
</evidence>
<dbReference type="PANTHER" id="PTHR12526:SF630">
    <property type="entry name" value="GLYCOSYLTRANSFERASE"/>
    <property type="match status" value="1"/>
</dbReference>
<evidence type="ECO:0000313" key="4">
    <source>
        <dbReference type="Proteomes" id="UP000253647"/>
    </source>
</evidence>
<dbReference type="PANTHER" id="PTHR12526">
    <property type="entry name" value="GLYCOSYLTRANSFERASE"/>
    <property type="match status" value="1"/>
</dbReference>
<keyword evidence="3" id="KW-0808">Transferase</keyword>
<dbReference type="Gene3D" id="3.40.50.2000">
    <property type="entry name" value="Glycogen Phosphorylase B"/>
    <property type="match status" value="2"/>
</dbReference>
<protein>
    <submittedName>
        <fullName evidence="3">Glycosyltransferase involved in cell wall biosynthesis</fullName>
    </submittedName>
</protein>